<dbReference type="Gene3D" id="2.40.20.10">
    <property type="entry name" value="Plasminogen Kringle 4"/>
    <property type="match status" value="1"/>
</dbReference>
<proteinExistence type="predicted"/>
<keyword evidence="1 3" id="KW-0420">Kringle</keyword>
<dbReference type="Pfam" id="PF00051">
    <property type="entry name" value="Kringle"/>
    <property type="match status" value="1"/>
</dbReference>
<dbReference type="InterPro" id="IPR018056">
    <property type="entry name" value="Kringle_CS"/>
</dbReference>
<dbReference type="OrthoDB" id="1915767at2759"/>
<dbReference type="PANTHER" id="PTHR24261">
    <property type="entry name" value="PLASMINOGEN-RELATED"/>
    <property type="match status" value="1"/>
</dbReference>
<keyword evidence="2" id="KW-1015">Disulfide bond</keyword>
<evidence type="ECO:0000256" key="3">
    <source>
        <dbReference type="PROSITE-ProRule" id="PRU00121"/>
    </source>
</evidence>
<name>A0A7R8X9S2_9CRUS</name>
<evidence type="ECO:0000256" key="2">
    <source>
        <dbReference type="ARBA" id="ARBA00023157"/>
    </source>
</evidence>
<comment type="caution">
    <text evidence="3">Lacks conserved residue(s) required for the propagation of feature annotation.</text>
</comment>
<dbReference type="InterPro" id="IPR000001">
    <property type="entry name" value="Kringle"/>
</dbReference>
<keyword evidence="6" id="KW-1185">Reference proteome</keyword>
<sequence>MVWLKNVTRSGMKCQPWLSQPPNEHSNILTLSAFPDHGMDSRHNYCRNPDVEKERPWCYNGEGTNPEWEYCDIQLCFHIPAKF</sequence>
<dbReference type="PROSITE" id="PS50070">
    <property type="entry name" value="KRINGLE_2"/>
    <property type="match status" value="1"/>
</dbReference>
<dbReference type="GO" id="GO:0005102">
    <property type="term" value="F:signaling receptor binding"/>
    <property type="evidence" value="ECO:0007669"/>
    <property type="project" value="TreeGrafter"/>
</dbReference>
<dbReference type="Proteomes" id="UP000677054">
    <property type="component" value="Unassembled WGS sequence"/>
</dbReference>
<accession>A0A7R8X9S2</accession>
<evidence type="ECO:0000259" key="4">
    <source>
        <dbReference type="PROSITE" id="PS50070"/>
    </source>
</evidence>
<dbReference type="EMBL" id="LR900644">
    <property type="protein sequence ID" value="CAD7246413.1"/>
    <property type="molecule type" value="Genomic_DNA"/>
</dbReference>
<reference evidence="5" key="1">
    <citation type="submission" date="2020-11" db="EMBL/GenBank/DDBJ databases">
        <authorList>
            <person name="Tran Van P."/>
        </authorList>
    </citation>
    <scope>NUCLEOTIDE SEQUENCE</scope>
</reference>
<dbReference type="GO" id="GO:0004175">
    <property type="term" value="F:endopeptidase activity"/>
    <property type="evidence" value="ECO:0007669"/>
    <property type="project" value="TreeGrafter"/>
</dbReference>
<feature type="domain" description="Kringle" evidence="4">
    <location>
        <begin position="6"/>
        <end position="76"/>
    </location>
</feature>
<protein>
    <recommendedName>
        <fullName evidence="4">Kringle domain-containing protein</fullName>
    </recommendedName>
</protein>
<dbReference type="InterPro" id="IPR050759">
    <property type="entry name" value="Serine_protease_kringle"/>
</dbReference>
<evidence type="ECO:0000313" key="6">
    <source>
        <dbReference type="Proteomes" id="UP000677054"/>
    </source>
</evidence>
<dbReference type="GO" id="GO:0005615">
    <property type="term" value="C:extracellular space"/>
    <property type="evidence" value="ECO:0007669"/>
    <property type="project" value="TreeGrafter"/>
</dbReference>
<gene>
    <name evidence="5" type="ORF">DSTB1V02_LOCUS6263</name>
</gene>
<dbReference type="SMART" id="SM00130">
    <property type="entry name" value="KR"/>
    <property type="match status" value="1"/>
</dbReference>
<evidence type="ECO:0000256" key="1">
    <source>
        <dbReference type="ARBA" id="ARBA00022572"/>
    </source>
</evidence>
<dbReference type="PRINTS" id="PR00018">
    <property type="entry name" value="KRINGLE"/>
</dbReference>
<organism evidence="5">
    <name type="scientific">Darwinula stevensoni</name>
    <dbReference type="NCBI Taxonomy" id="69355"/>
    <lineage>
        <taxon>Eukaryota</taxon>
        <taxon>Metazoa</taxon>
        <taxon>Ecdysozoa</taxon>
        <taxon>Arthropoda</taxon>
        <taxon>Crustacea</taxon>
        <taxon>Oligostraca</taxon>
        <taxon>Ostracoda</taxon>
        <taxon>Podocopa</taxon>
        <taxon>Podocopida</taxon>
        <taxon>Darwinulocopina</taxon>
        <taxon>Darwinuloidea</taxon>
        <taxon>Darwinulidae</taxon>
        <taxon>Darwinula</taxon>
    </lineage>
</organism>
<dbReference type="InterPro" id="IPR013806">
    <property type="entry name" value="Kringle-like"/>
</dbReference>
<evidence type="ECO:0000313" key="5">
    <source>
        <dbReference type="EMBL" id="CAD7246413.1"/>
    </source>
</evidence>
<dbReference type="AlphaFoldDB" id="A0A7R8X9S2"/>
<dbReference type="InterPro" id="IPR038178">
    <property type="entry name" value="Kringle_sf"/>
</dbReference>
<dbReference type="EMBL" id="CAJPEV010001127">
    <property type="protein sequence ID" value="CAG0890885.1"/>
    <property type="molecule type" value="Genomic_DNA"/>
</dbReference>
<dbReference type="PANTHER" id="PTHR24261:SF7">
    <property type="entry name" value="KRINGLE DOMAIN-CONTAINING PROTEIN"/>
    <property type="match status" value="1"/>
</dbReference>
<dbReference type="SUPFAM" id="SSF57440">
    <property type="entry name" value="Kringle-like"/>
    <property type="match status" value="1"/>
</dbReference>
<dbReference type="PROSITE" id="PS00021">
    <property type="entry name" value="KRINGLE_1"/>
    <property type="match status" value="1"/>
</dbReference>